<evidence type="ECO:0000256" key="8">
    <source>
        <dbReference type="ARBA" id="ARBA00023125"/>
    </source>
</evidence>
<dbReference type="Proteomes" id="UP000032336">
    <property type="component" value="Unassembled WGS sequence"/>
</dbReference>
<evidence type="ECO:0000256" key="10">
    <source>
        <dbReference type="ARBA" id="ARBA00023163"/>
    </source>
</evidence>
<keyword evidence="14" id="KW-1185">Reference proteome</keyword>
<comment type="subcellular location">
    <subcellularLocation>
        <location evidence="1 11">Cytoplasm</location>
    </subcellularLocation>
</comment>
<gene>
    <name evidence="13" type="primary">whiB1</name>
    <name evidence="11" type="synonym">whiB</name>
    <name evidence="13" type="ORF">FEAC_18690</name>
</gene>
<feature type="binding site" evidence="11">
    <location>
        <position position="54"/>
    </location>
    <ligand>
        <name>[4Fe-4S] cluster</name>
        <dbReference type="ChEBI" id="CHEBI:49883"/>
    </ligand>
</feature>
<dbReference type="GeneID" id="78373006"/>
<evidence type="ECO:0000256" key="9">
    <source>
        <dbReference type="ARBA" id="ARBA00023157"/>
    </source>
</evidence>
<dbReference type="Pfam" id="PF02467">
    <property type="entry name" value="Whib"/>
    <property type="match status" value="1"/>
</dbReference>
<dbReference type="HAMAP" id="MF_01479">
    <property type="entry name" value="WhiB"/>
    <property type="match status" value="1"/>
</dbReference>
<proteinExistence type="inferred from homology"/>
<keyword evidence="9 11" id="KW-1015">Disulfide bond</keyword>
<comment type="cofactor">
    <cofactor evidence="11">
        <name>[4Fe-4S] cluster</name>
        <dbReference type="ChEBI" id="CHEBI:49883"/>
    </cofactor>
    <text evidence="11">Binds 1 [4Fe-4S] cluster per subunit. Following nitrosylation of the [4Fe-4S] cluster binds 1 [4Fe-8(NO)] cluster per subunit.</text>
</comment>
<comment type="PTM">
    <text evidence="11">The Fe-S cluster can be nitrosylated by nitric oxide (NO).</text>
</comment>
<comment type="caution">
    <text evidence="13">The sequence shown here is derived from an EMBL/GenBank/DDBJ whole genome shotgun (WGS) entry which is preliminary data.</text>
</comment>
<feature type="binding site" evidence="11">
    <location>
        <position position="57"/>
    </location>
    <ligand>
        <name>[4Fe-4S] cluster</name>
        <dbReference type="ChEBI" id="CHEBI:49883"/>
    </ligand>
</feature>
<dbReference type="GO" id="GO:0047134">
    <property type="term" value="F:protein-disulfide reductase [NAD(P)H] activity"/>
    <property type="evidence" value="ECO:0007669"/>
    <property type="project" value="TreeGrafter"/>
</dbReference>
<evidence type="ECO:0000313" key="13">
    <source>
        <dbReference type="EMBL" id="KJE76385.1"/>
    </source>
</evidence>
<evidence type="ECO:0000256" key="4">
    <source>
        <dbReference type="ARBA" id="ARBA00022723"/>
    </source>
</evidence>
<keyword evidence="4 11" id="KW-0479">Metal-binding</keyword>
<dbReference type="InterPro" id="IPR034768">
    <property type="entry name" value="4FE4S_WBL"/>
</dbReference>
<dbReference type="GO" id="GO:0045892">
    <property type="term" value="P:negative regulation of DNA-templated transcription"/>
    <property type="evidence" value="ECO:0007669"/>
    <property type="project" value="TreeGrafter"/>
</dbReference>
<dbReference type="PROSITE" id="PS51674">
    <property type="entry name" value="4FE4S_WBL"/>
    <property type="match status" value="1"/>
</dbReference>
<evidence type="ECO:0000256" key="5">
    <source>
        <dbReference type="ARBA" id="ARBA00023004"/>
    </source>
</evidence>
<dbReference type="GO" id="GO:0046872">
    <property type="term" value="F:metal ion binding"/>
    <property type="evidence" value="ECO:0007669"/>
    <property type="project" value="UniProtKB-KW"/>
</dbReference>
<evidence type="ECO:0000256" key="11">
    <source>
        <dbReference type="HAMAP-Rule" id="MF_01479"/>
    </source>
</evidence>
<evidence type="ECO:0000256" key="1">
    <source>
        <dbReference type="ARBA" id="ARBA00004496"/>
    </source>
</evidence>
<dbReference type="GO" id="GO:0045454">
    <property type="term" value="P:cell redox homeostasis"/>
    <property type="evidence" value="ECO:0007669"/>
    <property type="project" value="TreeGrafter"/>
</dbReference>
<dbReference type="GO" id="GO:0003677">
    <property type="term" value="F:DNA binding"/>
    <property type="evidence" value="ECO:0007669"/>
    <property type="project" value="UniProtKB-UniRule"/>
</dbReference>
<keyword evidence="6 11" id="KW-0411">Iron-sulfur</keyword>
<feature type="binding site" evidence="11">
    <location>
        <position position="31"/>
    </location>
    <ligand>
        <name>[4Fe-4S] cluster</name>
        <dbReference type="ChEBI" id="CHEBI:49883"/>
    </ligand>
</feature>
<keyword evidence="5 11" id="KW-0408">Iron</keyword>
<dbReference type="eggNOG" id="ENOG5032TCV">
    <property type="taxonomic scope" value="Bacteria"/>
</dbReference>
<name>A0A0D8FSY0_9ACTN</name>
<dbReference type="STRING" id="1121877.FEAC_18690"/>
<evidence type="ECO:0000256" key="6">
    <source>
        <dbReference type="ARBA" id="ARBA00023014"/>
    </source>
</evidence>
<dbReference type="PANTHER" id="PTHR38839">
    <property type="entry name" value="TRANSCRIPTIONAL REGULATOR WHID-RELATED"/>
    <property type="match status" value="1"/>
</dbReference>
<protein>
    <recommendedName>
        <fullName evidence="11">Transcriptional regulator WhiB</fullName>
    </recommendedName>
</protein>
<dbReference type="GO" id="GO:0035731">
    <property type="term" value="F:dinitrosyl-iron complex binding"/>
    <property type="evidence" value="ECO:0007669"/>
    <property type="project" value="UniProtKB-UniRule"/>
</dbReference>
<keyword evidence="8 11" id="KW-0238">DNA-binding</keyword>
<keyword evidence="11" id="KW-0963">Cytoplasm</keyword>
<dbReference type="RefSeq" id="WP_201773884.1">
    <property type="nucleotide sequence ID" value="NZ_JQKF01000016.1"/>
</dbReference>
<dbReference type="InterPro" id="IPR003482">
    <property type="entry name" value="Whib"/>
</dbReference>
<dbReference type="AlphaFoldDB" id="A0A0D8FSY0"/>
<evidence type="ECO:0000256" key="2">
    <source>
        <dbReference type="ARBA" id="ARBA00006597"/>
    </source>
</evidence>
<reference evidence="13 14" key="1">
    <citation type="submission" date="2015-01" db="EMBL/GenBank/DDBJ databases">
        <title>Draft genome of the acidophilic iron oxidizer Ferrimicrobium acidiphilum strain T23.</title>
        <authorList>
            <person name="Poehlein A."/>
            <person name="Eisen S."/>
            <person name="Schloemann M."/>
            <person name="Johnson B.D."/>
            <person name="Daniel R."/>
            <person name="Muehling M."/>
        </authorList>
    </citation>
    <scope>NUCLEOTIDE SEQUENCE [LARGE SCALE GENOMIC DNA]</scope>
    <source>
        <strain evidence="13 14">T23</strain>
    </source>
</reference>
<dbReference type="EMBL" id="JXUW01000017">
    <property type="protein sequence ID" value="KJE76385.1"/>
    <property type="molecule type" value="Genomic_DNA"/>
</dbReference>
<comment type="PTM">
    <text evidence="11">Upon Fe-S cluster removal intramolecular disulfide bonds are formed.</text>
</comment>
<comment type="similarity">
    <text evidence="2 11">Belongs to the WhiB family.</text>
</comment>
<organism evidence="13 14">
    <name type="scientific">Ferrimicrobium acidiphilum DSM 19497</name>
    <dbReference type="NCBI Taxonomy" id="1121877"/>
    <lineage>
        <taxon>Bacteria</taxon>
        <taxon>Bacillati</taxon>
        <taxon>Actinomycetota</taxon>
        <taxon>Acidimicrobiia</taxon>
        <taxon>Acidimicrobiales</taxon>
        <taxon>Acidimicrobiaceae</taxon>
        <taxon>Ferrimicrobium</taxon>
    </lineage>
</organism>
<evidence type="ECO:0000259" key="12">
    <source>
        <dbReference type="PROSITE" id="PS51674"/>
    </source>
</evidence>
<keyword evidence="3 11" id="KW-0004">4Fe-4S</keyword>
<keyword evidence="10 11" id="KW-0804">Transcription</keyword>
<dbReference type="GO" id="GO:0051539">
    <property type="term" value="F:4 iron, 4 sulfur cluster binding"/>
    <property type="evidence" value="ECO:0007669"/>
    <property type="project" value="UniProtKB-UniRule"/>
</dbReference>
<comment type="function">
    <text evidence="11">Acts as a transcriptional regulator. Probably redox-responsive. The apo- but not holo-form probably binds DNA.</text>
</comment>
<evidence type="ECO:0000256" key="3">
    <source>
        <dbReference type="ARBA" id="ARBA00022485"/>
    </source>
</evidence>
<feature type="binding site" evidence="11">
    <location>
        <position position="63"/>
    </location>
    <ligand>
        <name>[4Fe-4S] cluster</name>
        <dbReference type="ChEBI" id="CHEBI:49883"/>
    </ligand>
</feature>
<feature type="domain" description="4Fe-4S Wbl-type" evidence="12">
    <location>
        <begin position="30"/>
        <end position="87"/>
    </location>
</feature>
<evidence type="ECO:0000313" key="14">
    <source>
        <dbReference type="Proteomes" id="UP000032336"/>
    </source>
</evidence>
<dbReference type="GO" id="GO:0005737">
    <property type="term" value="C:cytoplasm"/>
    <property type="evidence" value="ECO:0007669"/>
    <property type="project" value="UniProtKB-SubCell"/>
</dbReference>
<sequence>MDYSKGEGTLATDDVEEIVWVSEPWMAVGACRGLDPAIFFPSDGAGVIGARKICCNCDVIDECLDYALKNRIEHGVWGGSSERERKRLQRARLLRRSMECW</sequence>
<accession>A0A0D8FSY0</accession>
<evidence type="ECO:0000256" key="7">
    <source>
        <dbReference type="ARBA" id="ARBA00023015"/>
    </source>
</evidence>
<keyword evidence="7 11" id="KW-0805">Transcription regulation</keyword>